<dbReference type="Proteomes" id="UP000188243">
    <property type="component" value="Chromosome"/>
</dbReference>
<protein>
    <recommendedName>
        <fullName evidence="3">Urea amidohydrolase</fullName>
    </recommendedName>
</protein>
<name>A0A1Q2GUT3_9GAMM</name>
<organism evidence="1 2">
    <name type="scientific">Pseudoalteromonas aliena</name>
    <dbReference type="NCBI Taxonomy" id="247523"/>
    <lineage>
        <taxon>Bacteria</taxon>
        <taxon>Pseudomonadati</taxon>
        <taxon>Pseudomonadota</taxon>
        <taxon>Gammaproteobacteria</taxon>
        <taxon>Alteromonadales</taxon>
        <taxon>Pseudoalteromonadaceae</taxon>
        <taxon>Pseudoalteromonas</taxon>
    </lineage>
</organism>
<gene>
    <name evidence="1" type="ORF">B0W48_03175</name>
</gene>
<proteinExistence type="predicted"/>
<dbReference type="RefSeq" id="WP_077535607.1">
    <property type="nucleotide sequence ID" value="NZ_CP019628.1"/>
</dbReference>
<sequence length="174" mass="18997">MNLTPEGARAAQLGRPEKLQLAGRLVRGEEDINRYVRGVCYDAAAFVKFLLGNKLLHGGAGISIAQLLTTSGQGWISNLNSDVRWSYRAHIPAGSVITFRRLIDNQVFHAAIAVGMTSIRAVNGLKLGAGWSVPANLSTVLRLSPNHSARDENVFLYDNTDIVVQIQRNFASIR</sequence>
<dbReference type="AlphaFoldDB" id="A0A1Q2GUT3"/>
<evidence type="ECO:0000313" key="1">
    <source>
        <dbReference type="EMBL" id="AQP98884.1"/>
    </source>
</evidence>
<evidence type="ECO:0000313" key="2">
    <source>
        <dbReference type="Proteomes" id="UP000188243"/>
    </source>
</evidence>
<dbReference type="KEGG" id="paln:B0W48_03175"/>
<reference evidence="1 2" key="1">
    <citation type="submission" date="2017-02" db="EMBL/GenBank/DDBJ databases">
        <title>Complete genome sequence of the cold-active Pseudoalteromonas aliena strain EH1 isolated from Arctic seawater.</title>
        <authorList>
            <person name="Kim E."/>
            <person name="Heo E."/>
            <person name="Kim H."/>
            <person name="Kim D."/>
        </authorList>
    </citation>
    <scope>NUCLEOTIDE SEQUENCE [LARGE SCALE GENOMIC DNA]</scope>
    <source>
        <strain evidence="1 2">EH1</strain>
    </source>
</reference>
<evidence type="ECO:0008006" key="3">
    <source>
        <dbReference type="Google" id="ProtNLM"/>
    </source>
</evidence>
<accession>A0A1Q2GUT3</accession>
<dbReference type="EMBL" id="CP019628">
    <property type="protein sequence ID" value="AQP98884.1"/>
    <property type="molecule type" value="Genomic_DNA"/>
</dbReference>